<dbReference type="CDD" id="cd06171">
    <property type="entry name" value="Sigma70_r4"/>
    <property type="match status" value="1"/>
</dbReference>
<evidence type="ECO:0000259" key="8">
    <source>
        <dbReference type="PROSITE" id="PS00716"/>
    </source>
</evidence>
<dbReference type="OrthoDB" id="206108at2759"/>
<dbReference type="Pfam" id="PF04542">
    <property type="entry name" value="Sigma70_r2"/>
    <property type="match status" value="1"/>
</dbReference>
<protein>
    <submittedName>
        <fullName evidence="9">RNA polymerase sigma factor SigA</fullName>
    </submittedName>
</protein>
<dbReference type="AlphaFoldDB" id="A0A2V3IX32"/>
<feature type="region of interest" description="Disordered" evidence="6">
    <location>
        <begin position="1"/>
        <end position="31"/>
    </location>
</feature>
<keyword evidence="10" id="KW-1185">Reference proteome</keyword>
<keyword evidence="2" id="KW-0805">Transcription regulation</keyword>
<dbReference type="InterPro" id="IPR050239">
    <property type="entry name" value="Sigma-70_RNA_pol_init_factors"/>
</dbReference>
<feature type="domain" description="RNA polymerase sigma-70" evidence="7">
    <location>
        <begin position="179"/>
        <end position="192"/>
    </location>
</feature>
<sequence>MTPFAFSPAATLPATAPAPHPPPITPRRERAPRMVVAAPAKPPARMPSRPATSDTALISYLRDIGAISLLSDAEVRTCARYIAELCRWERVRDRLRAEAAQRTQKRRLLTSRYRRHAKPIPPASVSLSDWAAALGMQPNVFASALRHARVHKDRLVAANLRLVVSIAKKYQGSGVTLSDLIQEGSLGLIRAAEKFDAHKGFKFTTYASWWIRQAVQRAVADSSRSIRLPTHVADAAKKARRLSSQFERDHNRTPAVHELADMMGMKAERLSFILHKAEQTDTLSLDCPMFPASTSSKMVSLGECLPAAGTSPEEEVSKGLLREDVENVLLMLSPREREVLRMRYGFDDGHTKNFDEIGRMYSVPASRIRQIEARAMRKLRHPNFHRCLTDWKQQ</sequence>
<dbReference type="InterPro" id="IPR036388">
    <property type="entry name" value="WH-like_DNA-bd_sf"/>
</dbReference>
<keyword evidence="4" id="KW-0238">DNA-binding</keyword>
<evidence type="ECO:0000256" key="1">
    <source>
        <dbReference type="ARBA" id="ARBA00007788"/>
    </source>
</evidence>
<dbReference type="Gene3D" id="1.10.10.10">
    <property type="entry name" value="Winged helix-like DNA-binding domain superfamily/Winged helix DNA-binding domain"/>
    <property type="match status" value="2"/>
</dbReference>
<comment type="caution">
    <text evidence="9">The sequence shown here is derived from an EMBL/GenBank/DDBJ whole genome shotgun (WGS) entry which is preliminary data.</text>
</comment>
<reference evidence="9 10" key="1">
    <citation type="journal article" date="2018" name="Mol. Biol. Evol.">
        <title>Analysis of the draft genome of the red seaweed Gracilariopsis chorda provides insights into genome size evolution in Rhodophyta.</title>
        <authorList>
            <person name="Lee J."/>
            <person name="Yang E.C."/>
            <person name="Graf L."/>
            <person name="Yang J.H."/>
            <person name="Qiu H."/>
            <person name="Zel Zion U."/>
            <person name="Chan C.X."/>
            <person name="Stephens T.G."/>
            <person name="Weber A.P.M."/>
            <person name="Boo G.H."/>
            <person name="Boo S.M."/>
            <person name="Kim K.M."/>
            <person name="Shin Y."/>
            <person name="Jung M."/>
            <person name="Lee S.J."/>
            <person name="Yim H.S."/>
            <person name="Lee J.H."/>
            <person name="Bhattacharya D."/>
            <person name="Yoon H.S."/>
        </authorList>
    </citation>
    <scope>NUCLEOTIDE SEQUENCE [LARGE SCALE GENOMIC DNA]</scope>
    <source>
        <strain evidence="9 10">SKKU-2015</strain>
        <tissue evidence="9">Whole body</tissue>
    </source>
</reference>
<name>A0A2V3IX32_9FLOR</name>
<gene>
    <name evidence="9" type="ORF">BWQ96_03534</name>
</gene>
<dbReference type="SUPFAM" id="SSF88659">
    <property type="entry name" value="Sigma3 and sigma4 domains of RNA polymerase sigma factors"/>
    <property type="match status" value="2"/>
</dbReference>
<keyword evidence="3" id="KW-0731">Sigma factor</keyword>
<evidence type="ECO:0000256" key="4">
    <source>
        <dbReference type="ARBA" id="ARBA00023125"/>
    </source>
</evidence>
<evidence type="ECO:0000256" key="2">
    <source>
        <dbReference type="ARBA" id="ARBA00023015"/>
    </source>
</evidence>
<dbReference type="GO" id="GO:0003677">
    <property type="term" value="F:DNA binding"/>
    <property type="evidence" value="ECO:0007669"/>
    <property type="project" value="UniProtKB-KW"/>
</dbReference>
<evidence type="ECO:0000313" key="9">
    <source>
        <dbReference type="EMBL" id="PXF46708.1"/>
    </source>
</evidence>
<keyword evidence="5" id="KW-0804">Transcription</keyword>
<feature type="compositionally biased region" description="Low complexity" evidence="6">
    <location>
        <begin position="1"/>
        <end position="15"/>
    </location>
</feature>
<dbReference type="InterPro" id="IPR007630">
    <property type="entry name" value="RNA_pol_sigma70_r4"/>
</dbReference>
<dbReference type="SUPFAM" id="SSF88946">
    <property type="entry name" value="Sigma2 domain of RNA polymerase sigma factors"/>
    <property type="match status" value="1"/>
</dbReference>
<dbReference type="EMBL" id="NBIV01000034">
    <property type="protein sequence ID" value="PXF46708.1"/>
    <property type="molecule type" value="Genomic_DNA"/>
</dbReference>
<dbReference type="GO" id="GO:0016987">
    <property type="term" value="F:sigma factor activity"/>
    <property type="evidence" value="ECO:0007669"/>
    <property type="project" value="UniProtKB-KW"/>
</dbReference>
<dbReference type="PRINTS" id="PR00046">
    <property type="entry name" value="SIGMA70FCT"/>
</dbReference>
<dbReference type="PANTHER" id="PTHR30603:SF47">
    <property type="entry name" value="RNA POLYMERASE SIGMA FACTOR SIGD, CHLOROPLASTIC"/>
    <property type="match status" value="1"/>
</dbReference>
<dbReference type="PANTHER" id="PTHR30603">
    <property type="entry name" value="RNA POLYMERASE SIGMA FACTOR RPO"/>
    <property type="match status" value="1"/>
</dbReference>
<evidence type="ECO:0000256" key="3">
    <source>
        <dbReference type="ARBA" id="ARBA00023082"/>
    </source>
</evidence>
<dbReference type="PROSITE" id="PS00715">
    <property type="entry name" value="SIGMA70_1"/>
    <property type="match status" value="1"/>
</dbReference>
<feature type="domain" description="RNA polymerase sigma-70" evidence="8">
    <location>
        <begin position="353"/>
        <end position="379"/>
    </location>
</feature>
<evidence type="ECO:0000256" key="5">
    <source>
        <dbReference type="ARBA" id="ARBA00023163"/>
    </source>
</evidence>
<dbReference type="NCBIfam" id="TIGR02937">
    <property type="entry name" value="sigma70-ECF"/>
    <property type="match status" value="1"/>
</dbReference>
<comment type="similarity">
    <text evidence="1">Belongs to the sigma-70 factor family.</text>
</comment>
<dbReference type="PROSITE" id="PS00716">
    <property type="entry name" value="SIGMA70_2"/>
    <property type="match status" value="1"/>
</dbReference>
<dbReference type="Pfam" id="PF04545">
    <property type="entry name" value="Sigma70_r4"/>
    <property type="match status" value="1"/>
</dbReference>
<dbReference type="InterPro" id="IPR014284">
    <property type="entry name" value="RNA_pol_sigma-70_dom"/>
</dbReference>
<accession>A0A2V3IX32</accession>
<evidence type="ECO:0000256" key="6">
    <source>
        <dbReference type="SAM" id="MobiDB-lite"/>
    </source>
</evidence>
<dbReference type="InterPro" id="IPR013325">
    <property type="entry name" value="RNA_pol_sigma_r2"/>
</dbReference>
<evidence type="ECO:0000313" key="10">
    <source>
        <dbReference type="Proteomes" id="UP000247409"/>
    </source>
</evidence>
<evidence type="ECO:0000259" key="7">
    <source>
        <dbReference type="PROSITE" id="PS00715"/>
    </source>
</evidence>
<dbReference type="InterPro" id="IPR013324">
    <property type="entry name" value="RNA_pol_sigma_r3/r4-like"/>
</dbReference>
<dbReference type="GO" id="GO:0006352">
    <property type="term" value="P:DNA-templated transcription initiation"/>
    <property type="evidence" value="ECO:0007669"/>
    <property type="project" value="InterPro"/>
</dbReference>
<organism evidence="9 10">
    <name type="scientific">Gracilariopsis chorda</name>
    <dbReference type="NCBI Taxonomy" id="448386"/>
    <lineage>
        <taxon>Eukaryota</taxon>
        <taxon>Rhodophyta</taxon>
        <taxon>Florideophyceae</taxon>
        <taxon>Rhodymeniophycidae</taxon>
        <taxon>Gracilariales</taxon>
        <taxon>Gracilariaceae</taxon>
        <taxon>Gracilariopsis</taxon>
    </lineage>
</organism>
<dbReference type="InterPro" id="IPR007627">
    <property type="entry name" value="RNA_pol_sigma70_r2"/>
</dbReference>
<feature type="compositionally biased region" description="Pro residues" evidence="6">
    <location>
        <begin position="16"/>
        <end position="25"/>
    </location>
</feature>
<dbReference type="Gene3D" id="1.10.601.10">
    <property type="entry name" value="RNA Polymerase Primary Sigma Factor"/>
    <property type="match status" value="1"/>
</dbReference>
<dbReference type="Proteomes" id="UP000247409">
    <property type="component" value="Unassembled WGS sequence"/>
</dbReference>
<dbReference type="InterPro" id="IPR000943">
    <property type="entry name" value="RNA_pol_sigma70"/>
</dbReference>
<proteinExistence type="inferred from homology"/>